<evidence type="ECO:0000256" key="2">
    <source>
        <dbReference type="ARBA" id="ARBA00022475"/>
    </source>
</evidence>
<keyword evidence="9" id="KW-1185">Reference proteome</keyword>
<sequence length="373" mass="41089">MHRVGCGRAAAAVAQPYRRPPSCGCMPSRSAAVWHFPIAIPSSLGPWAVFASVLITQLGVPVPAVPMLILGGTMAAMGQASWVSMFAAAIGATMLADSLWFFMGRTRGRRLLNGLVRFSLSLDTTLRFARNVFERYGAPLLVLSKFLPGLGLVSAPLLGTTAIGVGVFLFWDLAGASLWAAFWLVGGAAIHDQIVQFVLWVRASGGTILDAFLAIFITFLLYRWVRRVQFRRYLAQVRISPPQLVEMMTSDEPPLIFDARPKAIREREPYRIAGAVPVDLDSPDLLDPEMLKRPIVVYCVCPNEATAKRLIAKMQRKKMIHNIRALKGGLDAWEKHGYPVEPMPADLDASRYFVRPDHGAIEGEYTVRATLSK</sequence>
<dbReference type="InterPro" id="IPR036873">
    <property type="entry name" value="Rhodanese-like_dom_sf"/>
</dbReference>
<feature type="transmembrane region" description="Helical" evidence="6">
    <location>
        <begin position="82"/>
        <end position="103"/>
    </location>
</feature>
<dbReference type="Pfam" id="PF09335">
    <property type="entry name" value="VTT_dom"/>
    <property type="match status" value="1"/>
</dbReference>
<dbReference type="InterPro" id="IPR001763">
    <property type="entry name" value="Rhodanese-like_dom"/>
</dbReference>
<keyword evidence="5 6" id="KW-0472">Membrane</keyword>
<gene>
    <name evidence="8" type="ordered locus">Bcep18194_B1648</name>
</gene>
<dbReference type="KEGG" id="bur:Bcep18194_B1648"/>
<evidence type="ECO:0000256" key="1">
    <source>
        <dbReference type="ARBA" id="ARBA00004651"/>
    </source>
</evidence>
<dbReference type="InterPro" id="IPR023695">
    <property type="entry name" value="Thiosulf_sulfurTrfase"/>
</dbReference>
<evidence type="ECO:0000313" key="8">
    <source>
        <dbReference type="EMBL" id="ABB11762.1"/>
    </source>
</evidence>
<dbReference type="AlphaFoldDB" id="Q395U9"/>
<feature type="transmembrane region" description="Helical" evidence="6">
    <location>
        <begin position="146"/>
        <end position="171"/>
    </location>
</feature>
<evidence type="ECO:0000256" key="3">
    <source>
        <dbReference type="ARBA" id="ARBA00022692"/>
    </source>
</evidence>
<feature type="domain" description="Rhodanese" evidence="7">
    <location>
        <begin position="250"/>
        <end position="342"/>
    </location>
</feature>
<dbReference type="Gene3D" id="3.40.250.10">
    <property type="entry name" value="Rhodanese-like domain"/>
    <property type="match status" value="1"/>
</dbReference>
<feature type="transmembrane region" description="Helical" evidence="6">
    <location>
        <begin position="207"/>
        <end position="225"/>
    </location>
</feature>
<protein>
    <submittedName>
        <fullName evidence="8">Uncharacterized membrane-associated protein</fullName>
    </submittedName>
</protein>
<evidence type="ECO:0000313" key="9">
    <source>
        <dbReference type="Proteomes" id="UP000002705"/>
    </source>
</evidence>
<evidence type="ECO:0000256" key="6">
    <source>
        <dbReference type="SAM" id="Phobius"/>
    </source>
</evidence>
<comment type="subcellular location">
    <subcellularLocation>
        <location evidence="1">Cell membrane</location>
        <topology evidence="1">Multi-pass membrane protein</topology>
    </subcellularLocation>
</comment>
<evidence type="ECO:0000259" key="7">
    <source>
        <dbReference type="PROSITE" id="PS50206"/>
    </source>
</evidence>
<accession>Q395U9</accession>
<dbReference type="CDD" id="cd01444">
    <property type="entry name" value="GlpE_ST"/>
    <property type="match status" value="1"/>
</dbReference>
<evidence type="ECO:0000256" key="4">
    <source>
        <dbReference type="ARBA" id="ARBA00022989"/>
    </source>
</evidence>
<name>Q395U9_BURL3</name>
<dbReference type="HOGENOM" id="CLU_058197_0_0_4"/>
<organism evidence="8 9">
    <name type="scientific">Burkholderia lata (strain ATCC 17760 / DSM 23089 / LMG 22485 / NCIMB 9086 / R18194 / 383)</name>
    <dbReference type="NCBI Taxonomy" id="482957"/>
    <lineage>
        <taxon>Bacteria</taxon>
        <taxon>Pseudomonadati</taxon>
        <taxon>Pseudomonadota</taxon>
        <taxon>Betaproteobacteria</taxon>
        <taxon>Burkholderiales</taxon>
        <taxon>Burkholderiaceae</taxon>
        <taxon>Burkholderia</taxon>
        <taxon>Burkholderia cepacia complex</taxon>
    </lineage>
</organism>
<dbReference type="PANTHER" id="PTHR42709:SF6">
    <property type="entry name" value="UNDECAPRENYL PHOSPHATE TRANSPORTER A"/>
    <property type="match status" value="1"/>
</dbReference>
<proteinExistence type="predicted"/>
<dbReference type="Pfam" id="PF00581">
    <property type="entry name" value="Rhodanese"/>
    <property type="match status" value="1"/>
</dbReference>
<feature type="transmembrane region" description="Helical" evidence="6">
    <location>
        <begin position="47"/>
        <end position="70"/>
    </location>
</feature>
<dbReference type="EMBL" id="CP000152">
    <property type="protein sequence ID" value="ABB11762.1"/>
    <property type="molecule type" value="Genomic_DNA"/>
</dbReference>
<dbReference type="Proteomes" id="UP000002705">
    <property type="component" value="Chromosome 2"/>
</dbReference>
<feature type="transmembrane region" description="Helical" evidence="6">
    <location>
        <begin position="178"/>
        <end position="201"/>
    </location>
</feature>
<dbReference type="GO" id="GO:0004792">
    <property type="term" value="F:thiosulfate-cyanide sulfurtransferase activity"/>
    <property type="evidence" value="ECO:0007669"/>
    <property type="project" value="InterPro"/>
</dbReference>
<keyword evidence="2" id="KW-1003">Cell membrane</keyword>
<keyword evidence="3 6" id="KW-0812">Transmembrane</keyword>
<reference evidence="8" key="1">
    <citation type="submission" date="2005-10" db="EMBL/GenBank/DDBJ databases">
        <title>Complete sequence of chromosome 2 of Burkholderia sp. 383.</title>
        <authorList>
            <consortium name="US DOE Joint Genome Institute"/>
            <person name="Copeland A."/>
            <person name="Lucas S."/>
            <person name="Lapidus A."/>
            <person name="Barry K."/>
            <person name="Detter J.C."/>
            <person name="Glavina T."/>
            <person name="Hammon N."/>
            <person name="Israni S."/>
            <person name="Pitluck S."/>
            <person name="Chain P."/>
            <person name="Malfatti S."/>
            <person name="Shin M."/>
            <person name="Vergez L."/>
            <person name="Schmutz J."/>
            <person name="Larimer F."/>
            <person name="Land M."/>
            <person name="Kyrpides N."/>
            <person name="Lykidis A."/>
            <person name="Richardson P."/>
        </authorList>
    </citation>
    <scope>NUCLEOTIDE SEQUENCE [LARGE SCALE GENOMIC DNA]</scope>
    <source>
        <strain evidence="8">383</strain>
    </source>
</reference>
<dbReference type="InterPro" id="IPR032816">
    <property type="entry name" value="VTT_dom"/>
</dbReference>
<keyword evidence="4 6" id="KW-1133">Transmembrane helix</keyword>
<dbReference type="PROSITE" id="PS50206">
    <property type="entry name" value="RHODANESE_3"/>
    <property type="match status" value="1"/>
</dbReference>
<dbReference type="InterPro" id="IPR051311">
    <property type="entry name" value="DedA_domain"/>
</dbReference>
<dbReference type="GO" id="GO:0005737">
    <property type="term" value="C:cytoplasm"/>
    <property type="evidence" value="ECO:0007669"/>
    <property type="project" value="InterPro"/>
</dbReference>
<dbReference type="PANTHER" id="PTHR42709">
    <property type="entry name" value="ALKALINE PHOSPHATASE LIKE PROTEIN"/>
    <property type="match status" value="1"/>
</dbReference>
<dbReference type="GO" id="GO:0005886">
    <property type="term" value="C:plasma membrane"/>
    <property type="evidence" value="ECO:0007669"/>
    <property type="project" value="UniProtKB-SubCell"/>
</dbReference>
<dbReference type="PATRIC" id="fig|482957.22.peg.5370"/>
<dbReference type="SUPFAM" id="SSF52821">
    <property type="entry name" value="Rhodanese/Cell cycle control phosphatase"/>
    <property type="match status" value="1"/>
</dbReference>
<evidence type="ECO:0000256" key="5">
    <source>
        <dbReference type="ARBA" id="ARBA00023136"/>
    </source>
</evidence>